<reference evidence="1" key="1">
    <citation type="journal article" date="2014" name="Front. Microbiol.">
        <title>High frequency of phylogenetically diverse reductive dehalogenase-homologous genes in deep subseafloor sedimentary metagenomes.</title>
        <authorList>
            <person name="Kawai M."/>
            <person name="Futagami T."/>
            <person name="Toyoda A."/>
            <person name="Takaki Y."/>
            <person name="Nishi S."/>
            <person name="Hori S."/>
            <person name="Arai W."/>
            <person name="Tsubouchi T."/>
            <person name="Morono Y."/>
            <person name="Uchiyama I."/>
            <person name="Ito T."/>
            <person name="Fujiyama A."/>
            <person name="Inagaki F."/>
            <person name="Takami H."/>
        </authorList>
    </citation>
    <scope>NUCLEOTIDE SEQUENCE</scope>
    <source>
        <strain evidence="1">Expedition CK06-06</strain>
    </source>
</reference>
<evidence type="ECO:0000313" key="1">
    <source>
        <dbReference type="EMBL" id="GAH24738.1"/>
    </source>
</evidence>
<name>X1FVC0_9ZZZZ</name>
<dbReference type="AlphaFoldDB" id="X1FVC0"/>
<dbReference type="EMBL" id="BART01039957">
    <property type="protein sequence ID" value="GAH24738.1"/>
    <property type="molecule type" value="Genomic_DNA"/>
</dbReference>
<organism evidence="1">
    <name type="scientific">marine sediment metagenome</name>
    <dbReference type="NCBI Taxonomy" id="412755"/>
    <lineage>
        <taxon>unclassified sequences</taxon>
        <taxon>metagenomes</taxon>
        <taxon>ecological metagenomes</taxon>
    </lineage>
</organism>
<protein>
    <recommendedName>
        <fullName evidence="2">Calcineurin-like phosphoesterase domain-containing protein</fullName>
    </recommendedName>
</protein>
<proteinExistence type="predicted"/>
<comment type="caution">
    <text evidence="1">The sequence shown here is derived from an EMBL/GenBank/DDBJ whole genome shotgun (WGS) entry which is preliminary data.</text>
</comment>
<sequence length="38" mass="4188">AGDVLETVVDAGVDMVLNGHKHVPYLWRVEDLLVVTVK</sequence>
<dbReference type="SUPFAM" id="SSF56300">
    <property type="entry name" value="Metallo-dependent phosphatases"/>
    <property type="match status" value="1"/>
</dbReference>
<gene>
    <name evidence="1" type="ORF">S01H4_65351</name>
</gene>
<accession>X1FVC0</accession>
<evidence type="ECO:0008006" key="2">
    <source>
        <dbReference type="Google" id="ProtNLM"/>
    </source>
</evidence>
<dbReference type="InterPro" id="IPR029052">
    <property type="entry name" value="Metallo-depent_PP-like"/>
</dbReference>
<feature type="non-terminal residue" evidence="1">
    <location>
        <position position="1"/>
    </location>
</feature>